<dbReference type="InterPro" id="IPR036259">
    <property type="entry name" value="MFS_trans_sf"/>
</dbReference>
<dbReference type="Gene3D" id="1.20.1720.10">
    <property type="entry name" value="Multidrug resistance protein D"/>
    <property type="match status" value="1"/>
</dbReference>
<dbReference type="RefSeq" id="WP_145932880.1">
    <property type="nucleotide sequence ID" value="NZ_BNAV01000007.1"/>
</dbReference>
<dbReference type="PROSITE" id="PS51257">
    <property type="entry name" value="PROKAR_LIPOPROTEIN"/>
    <property type="match status" value="1"/>
</dbReference>
<evidence type="ECO:0000313" key="2">
    <source>
        <dbReference type="EMBL" id="GHF68039.1"/>
    </source>
</evidence>
<gene>
    <name evidence="2" type="ORF">GCM10017566_47260</name>
</gene>
<sequence length="65" mass="6624">MADVAGRRRVLCGALLLMVAGCAVAALASNIEMPFAGRVNAGIAGFRQVSGRQEKPTPGDPLIAS</sequence>
<reference evidence="2" key="1">
    <citation type="journal article" date="2014" name="Int. J. Syst. Evol. Microbiol.">
        <title>Complete genome sequence of Corynebacterium casei LMG S-19264T (=DSM 44701T), isolated from a smear-ripened cheese.</title>
        <authorList>
            <consortium name="US DOE Joint Genome Institute (JGI-PGF)"/>
            <person name="Walter F."/>
            <person name="Albersmeier A."/>
            <person name="Kalinowski J."/>
            <person name="Ruckert C."/>
        </authorList>
    </citation>
    <scope>NUCLEOTIDE SEQUENCE</scope>
    <source>
        <strain evidence="2">CGMCC 4.7679</strain>
    </source>
</reference>
<reference evidence="2" key="2">
    <citation type="submission" date="2020-09" db="EMBL/GenBank/DDBJ databases">
        <authorList>
            <person name="Sun Q."/>
            <person name="Zhou Y."/>
        </authorList>
    </citation>
    <scope>NUCLEOTIDE SEQUENCE</scope>
    <source>
        <strain evidence="2">CGMCC 4.7679</strain>
    </source>
</reference>
<keyword evidence="1" id="KW-0732">Signal</keyword>
<feature type="chain" id="PRO_5034790304" evidence="1">
    <location>
        <begin position="26"/>
        <end position="65"/>
    </location>
</feature>
<evidence type="ECO:0000313" key="3">
    <source>
        <dbReference type="Proteomes" id="UP000658656"/>
    </source>
</evidence>
<feature type="signal peptide" evidence="1">
    <location>
        <begin position="1"/>
        <end position="25"/>
    </location>
</feature>
<proteinExistence type="predicted"/>
<name>A0A8H9IY50_9PSEU</name>
<dbReference type="OrthoDB" id="3717319at2"/>
<protein>
    <submittedName>
        <fullName evidence="2">Uncharacterized protein</fullName>
    </submittedName>
</protein>
<dbReference type="Proteomes" id="UP000658656">
    <property type="component" value="Unassembled WGS sequence"/>
</dbReference>
<organism evidence="2 3">
    <name type="scientific">Amycolatopsis bartoniae</name>
    <dbReference type="NCBI Taxonomy" id="941986"/>
    <lineage>
        <taxon>Bacteria</taxon>
        <taxon>Bacillati</taxon>
        <taxon>Actinomycetota</taxon>
        <taxon>Actinomycetes</taxon>
        <taxon>Pseudonocardiales</taxon>
        <taxon>Pseudonocardiaceae</taxon>
        <taxon>Amycolatopsis</taxon>
    </lineage>
</organism>
<keyword evidence="3" id="KW-1185">Reference proteome</keyword>
<comment type="caution">
    <text evidence="2">The sequence shown here is derived from an EMBL/GenBank/DDBJ whole genome shotgun (WGS) entry which is preliminary data.</text>
</comment>
<dbReference type="EMBL" id="BNAV01000007">
    <property type="protein sequence ID" value="GHF68039.1"/>
    <property type="molecule type" value="Genomic_DNA"/>
</dbReference>
<dbReference type="SUPFAM" id="SSF103473">
    <property type="entry name" value="MFS general substrate transporter"/>
    <property type="match status" value="1"/>
</dbReference>
<evidence type="ECO:0000256" key="1">
    <source>
        <dbReference type="SAM" id="SignalP"/>
    </source>
</evidence>
<dbReference type="AlphaFoldDB" id="A0A8H9IY50"/>
<accession>A0A8H9IY50</accession>